<proteinExistence type="predicted"/>
<dbReference type="PANTHER" id="PTHR30055:SF234">
    <property type="entry name" value="HTH-TYPE TRANSCRIPTIONAL REGULATOR BETI"/>
    <property type="match status" value="1"/>
</dbReference>
<dbReference type="PANTHER" id="PTHR30055">
    <property type="entry name" value="HTH-TYPE TRANSCRIPTIONAL REGULATOR RUTR"/>
    <property type="match status" value="1"/>
</dbReference>
<dbReference type="PROSITE" id="PS50977">
    <property type="entry name" value="HTH_TETR_2"/>
    <property type="match status" value="1"/>
</dbReference>
<evidence type="ECO:0000256" key="2">
    <source>
        <dbReference type="ARBA" id="ARBA00023125"/>
    </source>
</evidence>
<dbReference type="SUPFAM" id="SSF46689">
    <property type="entry name" value="Homeodomain-like"/>
    <property type="match status" value="1"/>
</dbReference>
<evidence type="ECO:0000256" key="4">
    <source>
        <dbReference type="PROSITE-ProRule" id="PRU00335"/>
    </source>
</evidence>
<dbReference type="EMBL" id="JBHSQS010000007">
    <property type="protein sequence ID" value="MFC5924305.1"/>
    <property type="molecule type" value="Genomic_DNA"/>
</dbReference>
<dbReference type="InterPro" id="IPR001647">
    <property type="entry name" value="HTH_TetR"/>
</dbReference>
<keyword evidence="1" id="KW-0805">Transcription regulation</keyword>
<dbReference type="Proteomes" id="UP001596226">
    <property type="component" value="Unassembled WGS sequence"/>
</dbReference>
<keyword evidence="8" id="KW-1185">Reference proteome</keyword>
<accession>A0ABW1H3N6</accession>
<dbReference type="PRINTS" id="PR00455">
    <property type="entry name" value="HTHTETR"/>
</dbReference>
<feature type="compositionally biased region" description="Basic and acidic residues" evidence="5">
    <location>
        <begin position="14"/>
        <end position="23"/>
    </location>
</feature>
<evidence type="ECO:0000256" key="1">
    <source>
        <dbReference type="ARBA" id="ARBA00023015"/>
    </source>
</evidence>
<name>A0ABW1H3N6_9ACTN</name>
<evidence type="ECO:0000313" key="8">
    <source>
        <dbReference type="Proteomes" id="UP001596226"/>
    </source>
</evidence>
<organism evidence="7 8">
    <name type="scientific">Micromonospora vulcania</name>
    <dbReference type="NCBI Taxonomy" id="1441873"/>
    <lineage>
        <taxon>Bacteria</taxon>
        <taxon>Bacillati</taxon>
        <taxon>Actinomycetota</taxon>
        <taxon>Actinomycetes</taxon>
        <taxon>Micromonosporales</taxon>
        <taxon>Micromonosporaceae</taxon>
        <taxon>Micromonospora</taxon>
    </lineage>
</organism>
<dbReference type="InterPro" id="IPR036271">
    <property type="entry name" value="Tet_transcr_reg_TetR-rel_C_sf"/>
</dbReference>
<dbReference type="Gene3D" id="1.10.357.10">
    <property type="entry name" value="Tetracycline Repressor, domain 2"/>
    <property type="match status" value="1"/>
</dbReference>
<gene>
    <name evidence="7" type="ORF">ACFQGL_13220</name>
</gene>
<dbReference type="InterPro" id="IPR009057">
    <property type="entry name" value="Homeodomain-like_sf"/>
</dbReference>
<evidence type="ECO:0000259" key="6">
    <source>
        <dbReference type="PROSITE" id="PS50977"/>
    </source>
</evidence>
<dbReference type="InterPro" id="IPR050109">
    <property type="entry name" value="HTH-type_TetR-like_transc_reg"/>
</dbReference>
<dbReference type="RefSeq" id="WP_377510718.1">
    <property type="nucleotide sequence ID" value="NZ_JBHSQS010000007.1"/>
</dbReference>
<evidence type="ECO:0000313" key="7">
    <source>
        <dbReference type="EMBL" id="MFC5924305.1"/>
    </source>
</evidence>
<evidence type="ECO:0000256" key="5">
    <source>
        <dbReference type="SAM" id="MobiDB-lite"/>
    </source>
</evidence>
<feature type="DNA-binding region" description="H-T-H motif" evidence="4">
    <location>
        <begin position="45"/>
        <end position="64"/>
    </location>
</feature>
<feature type="region of interest" description="Disordered" evidence="5">
    <location>
        <begin position="1"/>
        <end position="23"/>
    </location>
</feature>
<keyword evidence="3" id="KW-0804">Transcription</keyword>
<evidence type="ECO:0000256" key="3">
    <source>
        <dbReference type="ARBA" id="ARBA00023163"/>
    </source>
</evidence>
<dbReference type="Pfam" id="PF00440">
    <property type="entry name" value="TetR_N"/>
    <property type="match status" value="1"/>
</dbReference>
<dbReference type="SUPFAM" id="SSF48498">
    <property type="entry name" value="Tetracyclin repressor-like, C-terminal domain"/>
    <property type="match status" value="1"/>
</dbReference>
<protein>
    <submittedName>
        <fullName evidence="7">TetR/AcrR family transcriptional regulator</fullName>
    </submittedName>
</protein>
<sequence>MVPSDGVQAPTEPDASHRRLDARRNQERVIAAARELFTEQGLQVTVPQVAERAGVGRATVYRSYPSKEDLIVAVTREQFQELERRIRAALDGTDAYQELCAYVPDLFERLAHDRVLADAFFDGTLVAASRLLDLIGRLVAAAKASGRIRSDASELDVRVILCGPVRQLILLDQRDPAVWRRYAEMVLSAFRS</sequence>
<keyword evidence="2 4" id="KW-0238">DNA-binding</keyword>
<reference evidence="8" key="1">
    <citation type="journal article" date="2019" name="Int. J. Syst. Evol. Microbiol.">
        <title>The Global Catalogue of Microorganisms (GCM) 10K type strain sequencing project: providing services to taxonomists for standard genome sequencing and annotation.</title>
        <authorList>
            <consortium name="The Broad Institute Genomics Platform"/>
            <consortium name="The Broad Institute Genome Sequencing Center for Infectious Disease"/>
            <person name="Wu L."/>
            <person name="Ma J."/>
        </authorList>
    </citation>
    <scope>NUCLEOTIDE SEQUENCE [LARGE SCALE GENOMIC DNA]</scope>
    <source>
        <strain evidence="8">CGMCC 4.7144</strain>
    </source>
</reference>
<comment type="caution">
    <text evidence="7">The sequence shown here is derived from an EMBL/GenBank/DDBJ whole genome shotgun (WGS) entry which is preliminary data.</text>
</comment>
<feature type="domain" description="HTH tetR-type" evidence="6">
    <location>
        <begin position="23"/>
        <end position="82"/>
    </location>
</feature>